<feature type="domain" description="FAS1" evidence="2">
    <location>
        <begin position="29"/>
        <end position="179"/>
    </location>
</feature>
<sequence length="183" mass="19846">MAPQHFALLVATVLFAAHVSAAPAQVPPPNSPLAVICKQVDLKTFCDLLTKARDNNDTTAKMMGTTGVVATVLAPTDRGFVLTIKTMRKFLGVDDVAELKDNADLLSKFVKSHVVLGRASDTRSWRAGNILTNALTNALQMVEGLKMNLFLKGPVNTSKVVRRNLKATKTLVQVMEVPIYFTP</sequence>
<dbReference type="SUPFAM" id="SSF82153">
    <property type="entry name" value="FAS1 domain"/>
    <property type="match status" value="1"/>
</dbReference>
<dbReference type="EMBL" id="HBFB01030047">
    <property type="protein sequence ID" value="CAD8692592.1"/>
    <property type="molecule type" value="Transcribed_RNA"/>
</dbReference>
<gene>
    <name evidence="3" type="ORF">CLEI1391_LOCUS16775</name>
</gene>
<dbReference type="PROSITE" id="PS50213">
    <property type="entry name" value="FAS1"/>
    <property type="match status" value="1"/>
</dbReference>
<evidence type="ECO:0000256" key="1">
    <source>
        <dbReference type="SAM" id="SignalP"/>
    </source>
</evidence>
<feature type="signal peptide" evidence="1">
    <location>
        <begin position="1"/>
        <end position="21"/>
    </location>
</feature>
<keyword evidence="1" id="KW-0732">Signal</keyword>
<proteinExistence type="predicted"/>
<dbReference type="InterPro" id="IPR000782">
    <property type="entry name" value="FAS1_domain"/>
</dbReference>
<dbReference type="InterPro" id="IPR036378">
    <property type="entry name" value="FAS1_dom_sf"/>
</dbReference>
<dbReference type="Gene3D" id="2.30.180.10">
    <property type="entry name" value="FAS1 domain"/>
    <property type="match status" value="1"/>
</dbReference>
<reference evidence="3" key="1">
    <citation type="submission" date="2021-01" db="EMBL/GenBank/DDBJ databases">
        <authorList>
            <person name="Corre E."/>
            <person name="Pelletier E."/>
            <person name="Niang G."/>
            <person name="Scheremetjew M."/>
            <person name="Finn R."/>
            <person name="Kale V."/>
            <person name="Holt S."/>
            <person name="Cochrane G."/>
            <person name="Meng A."/>
            <person name="Brown T."/>
            <person name="Cohen L."/>
        </authorList>
    </citation>
    <scope>NUCLEOTIDE SEQUENCE</scope>
    <source>
        <strain evidence="3">SAG 11-49</strain>
    </source>
</reference>
<organism evidence="3">
    <name type="scientific">Chlamydomonas leiostraca</name>
    <dbReference type="NCBI Taxonomy" id="1034604"/>
    <lineage>
        <taxon>Eukaryota</taxon>
        <taxon>Viridiplantae</taxon>
        <taxon>Chlorophyta</taxon>
        <taxon>core chlorophytes</taxon>
        <taxon>Chlorophyceae</taxon>
        <taxon>CS clade</taxon>
        <taxon>Chlamydomonadales</taxon>
        <taxon>Chlamydomonadaceae</taxon>
        <taxon>Chlamydomonas</taxon>
    </lineage>
</organism>
<dbReference type="Pfam" id="PF02469">
    <property type="entry name" value="Fasciclin"/>
    <property type="match status" value="1"/>
</dbReference>
<feature type="chain" id="PRO_5030873906" description="FAS1 domain-containing protein" evidence="1">
    <location>
        <begin position="22"/>
        <end position="183"/>
    </location>
</feature>
<evidence type="ECO:0000313" key="3">
    <source>
        <dbReference type="EMBL" id="CAD8692592.1"/>
    </source>
</evidence>
<protein>
    <recommendedName>
        <fullName evidence="2">FAS1 domain-containing protein</fullName>
    </recommendedName>
</protein>
<accession>A0A7S0WYX6</accession>
<dbReference type="AlphaFoldDB" id="A0A7S0WYX6"/>
<name>A0A7S0WYX6_9CHLO</name>
<evidence type="ECO:0000259" key="2">
    <source>
        <dbReference type="PROSITE" id="PS50213"/>
    </source>
</evidence>